<dbReference type="GeneID" id="27684253"/>
<evidence type="ECO:0000313" key="2">
    <source>
        <dbReference type="EMBL" id="KND04830.1"/>
    </source>
</evidence>
<dbReference type="InParanoid" id="A0A0L0HVA8"/>
<feature type="compositionally biased region" description="Acidic residues" evidence="1">
    <location>
        <begin position="306"/>
        <end position="317"/>
    </location>
</feature>
<sequence length="684" mass="76074">MNTVSGAEIVLDRVARPVIELCHAVLESINSGEDLTKRRVATAMESCKFALSLPLCQPTLAERLKQFNESFEAQNAFYGQVNDHLESEIPHTNGSTNPAIPITFCSKKGLHRYKHLHRRPSHLRSGPSPAMQSPTGITVLSPDILYMIFQYVGNRHTEDKSAYIKGQMYLLEASLANRAWNATASVLLWRNPMLNGFPSLLNFTLALQLSRSFNREGQAMGDWVRRLDIPAIPCWSVGGLPLMSKLLTSLGTSCPKLVTLKLDKTSGGIEVHSLKAIFKACAKLTALKFHMILGSRELIVMHHEEDEGDDWPDDDSDHEQRGNDGNGHIGDKTDGHIPAACTIPEIPTELDCADVPVSGVYPLDVRETLQAGFARLQICDLAGITSTSRDATLNFLNVVQEGLGPNLTRCHLGGLEADQAHITLDHCAKFLNHIAMSCTNLQVLQVPIRPSTSLEDYSSMSTALTALSKSGSRIHSLSIRHNLREESEDVNTEHRAKMCLAQLHKSLPRIFSAFRHLTELDLQGLQPTDKLLRKLCKHAPRTLDTLLMDIDAIPQPSIIQFVQKRGAQLRMLSLLSILTFPNHYILNEIARRCTNLVVLDLRHKGPDETVTSIVQVPLPAEWIASLRTILQTRMTLQKLILSWVPRTGYSDTVLDLAMDYPNVVVWDAFPMKACDALNVEYPAW</sequence>
<name>A0A0L0HVA8_SPIPD</name>
<dbReference type="RefSeq" id="XP_016612869.1">
    <property type="nucleotide sequence ID" value="XM_016748857.1"/>
</dbReference>
<feature type="region of interest" description="Disordered" evidence="1">
    <location>
        <begin position="306"/>
        <end position="333"/>
    </location>
</feature>
<dbReference type="AlphaFoldDB" id="A0A0L0HVA8"/>
<dbReference type="EMBL" id="KQ257450">
    <property type="protein sequence ID" value="KND04830.1"/>
    <property type="molecule type" value="Genomic_DNA"/>
</dbReference>
<evidence type="ECO:0000313" key="3">
    <source>
        <dbReference type="Proteomes" id="UP000053201"/>
    </source>
</evidence>
<dbReference type="OrthoDB" id="2124113at2759"/>
<dbReference type="SUPFAM" id="SSF52047">
    <property type="entry name" value="RNI-like"/>
    <property type="match status" value="1"/>
</dbReference>
<gene>
    <name evidence="2" type="ORF">SPPG_00533</name>
</gene>
<reference evidence="2 3" key="1">
    <citation type="submission" date="2009-08" db="EMBL/GenBank/DDBJ databases">
        <title>The Genome Sequence of Spizellomyces punctatus strain DAOM BR117.</title>
        <authorList>
            <consortium name="The Broad Institute Genome Sequencing Platform"/>
            <person name="Russ C."/>
            <person name="Cuomo C."/>
            <person name="Shea T."/>
            <person name="Young S.K."/>
            <person name="Zeng Q."/>
            <person name="Koehrsen M."/>
            <person name="Haas B."/>
            <person name="Borodovsky M."/>
            <person name="Guigo R."/>
            <person name="Alvarado L."/>
            <person name="Berlin A."/>
            <person name="Bochicchio J."/>
            <person name="Borenstein D."/>
            <person name="Chapman S."/>
            <person name="Chen Z."/>
            <person name="Engels R."/>
            <person name="Freedman E."/>
            <person name="Gellesch M."/>
            <person name="Goldberg J."/>
            <person name="Griggs A."/>
            <person name="Gujja S."/>
            <person name="Heiman D."/>
            <person name="Hepburn T."/>
            <person name="Howarth C."/>
            <person name="Jen D."/>
            <person name="Larson L."/>
            <person name="Lewis B."/>
            <person name="Mehta T."/>
            <person name="Park D."/>
            <person name="Pearson M."/>
            <person name="Roberts A."/>
            <person name="Saif S."/>
            <person name="Shenoy N."/>
            <person name="Sisk P."/>
            <person name="Stolte C."/>
            <person name="Sykes S."/>
            <person name="Thomson T."/>
            <person name="Walk T."/>
            <person name="White J."/>
            <person name="Yandava C."/>
            <person name="Burger G."/>
            <person name="Gray M.W."/>
            <person name="Holland P.W.H."/>
            <person name="King N."/>
            <person name="Lang F.B.F."/>
            <person name="Roger A.J."/>
            <person name="Ruiz-Trillo I."/>
            <person name="Lander E."/>
            <person name="Nusbaum C."/>
        </authorList>
    </citation>
    <scope>NUCLEOTIDE SEQUENCE [LARGE SCALE GENOMIC DNA]</scope>
    <source>
        <strain evidence="2 3">DAOM BR117</strain>
    </source>
</reference>
<dbReference type="Proteomes" id="UP000053201">
    <property type="component" value="Unassembled WGS sequence"/>
</dbReference>
<organism evidence="2 3">
    <name type="scientific">Spizellomyces punctatus (strain DAOM BR117)</name>
    <dbReference type="NCBI Taxonomy" id="645134"/>
    <lineage>
        <taxon>Eukaryota</taxon>
        <taxon>Fungi</taxon>
        <taxon>Fungi incertae sedis</taxon>
        <taxon>Chytridiomycota</taxon>
        <taxon>Chytridiomycota incertae sedis</taxon>
        <taxon>Chytridiomycetes</taxon>
        <taxon>Spizellomycetales</taxon>
        <taxon>Spizellomycetaceae</taxon>
        <taxon>Spizellomyces</taxon>
    </lineage>
</organism>
<keyword evidence="3" id="KW-1185">Reference proteome</keyword>
<evidence type="ECO:0000256" key="1">
    <source>
        <dbReference type="SAM" id="MobiDB-lite"/>
    </source>
</evidence>
<protein>
    <submittedName>
        <fullName evidence="2">Uncharacterized protein</fullName>
    </submittedName>
</protein>
<dbReference type="InterPro" id="IPR032675">
    <property type="entry name" value="LRR_dom_sf"/>
</dbReference>
<proteinExistence type="predicted"/>
<dbReference type="Gene3D" id="3.80.10.10">
    <property type="entry name" value="Ribonuclease Inhibitor"/>
    <property type="match status" value="2"/>
</dbReference>
<accession>A0A0L0HVA8</accession>
<dbReference type="VEuPathDB" id="FungiDB:SPPG_00533"/>